<dbReference type="GO" id="GO:0030655">
    <property type="term" value="P:beta-lactam antibiotic catabolic process"/>
    <property type="evidence" value="ECO:0007669"/>
    <property type="project" value="InterPro"/>
</dbReference>
<name>A0A2T1C189_9CYAN</name>
<dbReference type="Proteomes" id="UP000238762">
    <property type="component" value="Unassembled WGS sequence"/>
</dbReference>
<evidence type="ECO:0000313" key="4">
    <source>
        <dbReference type="Proteomes" id="UP000238762"/>
    </source>
</evidence>
<evidence type="ECO:0000259" key="2">
    <source>
        <dbReference type="Pfam" id="PF13354"/>
    </source>
</evidence>
<evidence type="ECO:0000256" key="1">
    <source>
        <dbReference type="SAM" id="SignalP"/>
    </source>
</evidence>
<organism evidence="3 4">
    <name type="scientific">Merismopedia glauca CCAP 1448/3</name>
    <dbReference type="NCBI Taxonomy" id="1296344"/>
    <lineage>
        <taxon>Bacteria</taxon>
        <taxon>Bacillati</taxon>
        <taxon>Cyanobacteriota</taxon>
        <taxon>Cyanophyceae</taxon>
        <taxon>Synechococcales</taxon>
        <taxon>Merismopediaceae</taxon>
        <taxon>Merismopedia</taxon>
    </lineage>
</organism>
<dbReference type="PANTHER" id="PTHR35333">
    <property type="entry name" value="BETA-LACTAMASE"/>
    <property type="match status" value="1"/>
</dbReference>
<reference evidence="3 4" key="1">
    <citation type="submission" date="2018-02" db="EMBL/GenBank/DDBJ databases">
        <authorList>
            <person name="Cohen D.B."/>
            <person name="Kent A.D."/>
        </authorList>
    </citation>
    <scope>NUCLEOTIDE SEQUENCE [LARGE SCALE GENOMIC DNA]</scope>
    <source>
        <strain evidence="3 4">CCAP 1448/3</strain>
    </source>
</reference>
<dbReference type="Gene3D" id="3.40.710.10">
    <property type="entry name" value="DD-peptidase/beta-lactamase superfamily"/>
    <property type="match status" value="1"/>
</dbReference>
<keyword evidence="3" id="KW-0378">Hydrolase</keyword>
<feature type="domain" description="Beta-lactamase class A catalytic" evidence="2">
    <location>
        <begin position="116"/>
        <end position="326"/>
    </location>
</feature>
<keyword evidence="4" id="KW-1185">Reference proteome</keyword>
<dbReference type="InterPro" id="IPR045155">
    <property type="entry name" value="Beta-lactam_cat"/>
</dbReference>
<keyword evidence="1" id="KW-0732">Signal</keyword>
<comment type="caution">
    <text evidence="3">The sequence shown here is derived from an EMBL/GenBank/DDBJ whole genome shotgun (WGS) entry which is preliminary data.</text>
</comment>
<proteinExistence type="predicted"/>
<dbReference type="SUPFAM" id="SSF56601">
    <property type="entry name" value="beta-lactamase/transpeptidase-like"/>
    <property type="match status" value="1"/>
</dbReference>
<dbReference type="PANTHER" id="PTHR35333:SF4">
    <property type="entry name" value="SLR0121 PROTEIN"/>
    <property type="match status" value="1"/>
</dbReference>
<gene>
    <name evidence="3" type="ORF">C7B64_15825</name>
</gene>
<dbReference type="Pfam" id="PF13354">
    <property type="entry name" value="Beta-lactamase2"/>
    <property type="match status" value="1"/>
</dbReference>
<dbReference type="InterPro" id="IPR000871">
    <property type="entry name" value="Beta-lactam_class-A"/>
</dbReference>
<sequence>MKLHWFTLSLMTVVALSSPVKANTSTSLEIEPSTDAIADVRSGNNNADGDYLYNVPDVQEIKVNPPETQLNYPTPAFNPTTPAYSLNQVVRLGKEMSPVNAEIRSLMNRYKFLSAGMFFVDLQTGEYIDINGDRAFSAASTIKFPILMALFQEIEAGRVSLSEPLVMRRGLMVGGSGNMSNKPAGTKFTVSDTVNKMMIISDNTATNMIIERLGGKNVLNQRFRSWGLQSTVIRNWLVDEKGTNTTSAKDLVQLSALLANNKLVSDRSRLMVMDIMRQCHNRSMLPAGLGSGAVIAHKTGTLRFVLGDAGIIQTPSGKTYLAGIMVRRPNHDRRATSFIRQVSQLVYNYQEGTHFTNLPPVEPVDEELGN</sequence>
<feature type="chain" id="PRO_5015746769" evidence="1">
    <location>
        <begin position="23"/>
        <end position="370"/>
    </location>
</feature>
<feature type="signal peptide" evidence="1">
    <location>
        <begin position="1"/>
        <end position="22"/>
    </location>
</feature>
<dbReference type="RefSeq" id="WP_106289627.1">
    <property type="nucleotide sequence ID" value="NZ_CAWNTC010000109.1"/>
</dbReference>
<evidence type="ECO:0000313" key="3">
    <source>
        <dbReference type="EMBL" id="PSB01927.1"/>
    </source>
</evidence>
<dbReference type="EMBL" id="PVWJ01000081">
    <property type="protein sequence ID" value="PSB01927.1"/>
    <property type="molecule type" value="Genomic_DNA"/>
</dbReference>
<dbReference type="GO" id="GO:0046677">
    <property type="term" value="P:response to antibiotic"/>
    <property type="evidence" value="ECO:0007669"/>
    <property type="project" value="InterPro"/>
</dbReference>
<dbReference type="GO" id="GO:0008800">
    <property type="term" value="F:beta-lactamase activity"/>
    <property type="evidence" value="ECO:0007669"/>
    <property type="project" value="InterPro"/>
</dbReference>
<reference evidence="3 4" key="2">
    <citation type="submission" date="2018-03" db="EMBL/GenBank/DDBJ databases">
        <title>The ancient ancestry and fast evolution of plastids.</title>
        <authorList>
            <person name="Moore K.R."/>
            <person name="Magnabosco C."/>
            <person name="Momper L."/>
            <person name="Gold D.A."/>
            <person name="Bosak T."/>
            <person name="Fournier G.P."/>
        </authorList>
    </citation>
    <scope>NUCLEOTIDE SEQUENCE [LARGE SCALE GENOMIC DNA]</scope>
    <source>
        <strain evidence="3 4">CCAP 1448/3</strain>
    </source>
</reference>
<dbReference type="OrthoDB" id="9775096at2"/>
<dbReference type="AlphaFoldDB" id="A0A2T1C189"/>
<protein>
    <submittedName>
        <fullName evidence="3">Serine hydrolase</fullName>
    </submittedName>
</protein>
<dbReference type="InterPro" id="IPR012338">
    <property type="entry name" value="Beta-lactam/transpept-like"/>
</dbReference>
<accession>A0A2T1C189</accession>